<accession>A0A182D3J2</accession>
<name>A0A182D3J2_BLAVI</name>
<evidence type="ECO:0000256" key="1">
    <source>
        <dbReference type="HAMAP-Rule" id="MF_00691"/>
    </source>
</evidence>
<proteinExistence type="inferred from homology"/>
<dbReference type="PANTHER" id="PTHR30292">
    <property type="entry name" value="UNCHARACTERIZED PROTEIN YBGL-RELATED"/>
    <property type="match status" value="1"/>
</dbReference>
<comment type="catalytic activity">
    <reaction evidence="1">
        <text>5-oxo-L-proline + ATP + 2 H2O = L-glutamate + ADP + phosphate + H(+)</text>
        <dbReference type="Rhea" id="RHEA:10348"/>
        <dbReference type="ChEBI" id="CHEBI:15377"/>
        <dbReference type="ChEBI" id="CHEBI:15378"/>
        <dbReference type="ChEBI" id="CHEBI:29985"/>
        <dbReference type="ChEBI" id="CHEBI:30616"/>
        <dbReference type="ChEBI" id="CHEBI:43474"/>
        <dbReference type="ChEBI" id="CHEBI:58402"/>
        <dbReference type="ChEBI" id="CHEBI:456216"/>
        <dbReference type="EC" id="3.5.2.9"/>
    </reaction>
</comment>
<dbReference type="GO" id="GO:0005524">
    <property type="term" value="F:ATP binding"/>
    <property type="evidence" value="ECO:0007669"/>
    <property type="project" value="UniProtKB-UniRule"/>
</dbReference>
<dbReference type="GO" id="GO:0005975">
    <property type="term" value="P:carbohydrate metabolic process"/>
    <property type="evidence" value="ECO:0007669"/>
    <property type="project" value="InterPro"/>
</dbReference>
<protein>
    <recommendedName>
        <fullName evidence="1">5-oxoprolinase subunit A</fullName>
        <shortName evidence="1">5-OPase subunit A</shortName>
        <ecNumber evidence="1">3.5.2.9</ecNumber>
    </recommendedName>
    <alternativeName>
        <fullName evidence="1">5-oxoprolinase (ATP-hydrolyzing) subunit A</fullName>
    </alternativeName>
</protein>
<organism evidence="2">
    <name type="scientific">Blastochloris viridis</name>
    <name type="common">Rhodopseudomonas viridis</name>
    <dbReference type="NCBI Taxonomy" id="1079"/>
    <lineage>
        <taxon>Bacteria</taxon>
        <taxon>Pseudomonadati</taxon>
        <taxon>Pseudomonadota</taxon>
        <taxon>Alphaproteobacteria</taxon>
        <taxon>Hyphomicrobiales</taxon>
        <taxon>Blastochloridaceae</taxon>
        <taxon>Blastochloris</taxon>
    </lineage>
</organism>
<dbReference type="NCBIfam" id="NF003814">
    <property type="entry name" value="PRK05406.1-3"/>
    <property type="match status" value="1"/>
</dbReference>
<keyword evidence="1" id="KW-0547">Nucleotide-binding</keyword>
<dbReference type="EMBL" id="AP014854">
    <property type="protein sequence ID" value="BAS00061.1"/>
    <property type="molecule type" value="Genomic_DNA"/>
</dbReference>
<dbReference type="InterPro" id="IPR011330">
    <property type="entry name" value="Glyco_hydro/deAcase_b/a-brl"/>
</dbReference>
<dbReference type="HAMAP" id="MF_00691">
    <property type="entry name" value="PxpA"/>
    <property type="match status" value="1"/>
</dbReference>
<comment type="subunit">
    <text evidence="1">Forms a complex composed of PxpA, PxpB and PxpC.</text>
</comment>
<dbReference type="InterPro" id="IPR005501">
    <property type="entry name" value="LamB/YcsF/PxpA-like"/>
</dbReference>
<dbReference type="OrthoDB" id="9773478at2"/>
<dbReference type="PATRIC" id="fig|1079.6.peg.2345"/>
<dbReference type="PANTHER" id="PTHR30292:SF0">
    <property type="entry name" value="5-OXOPROLINASE SUBUNIT A"/>
    <property type="match status" value="1"/>
</dbReference>
<comment type="similarity">
    <text evidence="1">Belongs to the LamB/PxpA family.</text>
</comment>
<dbReference type="Gene3D" id="3.20.20.370">
    <property type="entry name" value="Glycoside hydrolase/deacetylase"/>
    <property type="match status" value="1"/>
</dbReference>
<reference evidence="2" key="1">
    <citation type="journal article" date="2015" name="Genome Announc.">
        <title>Complete Genome Sequence of the Bacteriochlorophyll b-Producing Photosynthetic Bacterium Blastochloris viridis.</title>
        <authorList>
            <person name="Tsukatani Y."/>
            <person name="Hirose Y."/>
            <person name="Harada J."/>
            <person name="Misawa N."/>
            <person name="Mori K."/>
            <person name="Inoue K."/>
            <person name="Tamiaki H."/>
        </authorList>
    </citation>
    <scope>NUCLEOTIDE SEQUENCE [LARGE SCALE GENOMIC DNA]</scope>
    <source>
        <strain evidence="2">DSM 133</strain>
    </source>
</reference>
<dbReference type="EC" id="3.5.2.9" evidence="1"/>
<evidence type="ECO:0000313" key="2">
    <source>
        <dbReference type="EMBL" id="BAS00061.1"/>
    </source>
</evidence>
<dbReference type="Pfam" id="PF03746">
    <property type="entry name" value="LamB_YcsF"/>
    <property type="match status" value="1"/>
</dbReference>
<keyword evidence="1" id="KW-0378">Hydrolase</keyword>
<dbReference type="AlphaFoldDB" id="A0A182D3J2"/>
<keyword evidence="1" id="KW-0067">ATP-binding</keyword>
<dbReference type="CDD" id="cd10787">
    <property type="entry name" value="LamB_YcsF_like"/>
    <property type="match status" value="1"/>
</dbReference>
<dbReference type="RefSeq" id="WP_055038835.1">
    <property type="nucleotide sequence ID" value="NZ_AP014854.2"/>
</dbReference>
<dbReference type="NCBIfam" id="NF003816">
    <property type="entry name" value="PRK05406.1-5"/>
    <property type="match status" value="1"/>
</dbReference>
<dbReference type="KEGG" id="bvr:BVIR_2253"/>
<gene>
    <name evidence="1" type="primary">pxpA</name>
    <name evidence="2" type="ORF">BV133_2467</name>
</gene>
<dbReference type="SUPFAM" id="SSF88713">
    <property type="entry name" value="Glycoside hydrolase/deacetylase"/>
    <property type="match status" value="1"/>
</dbReference>
<sequence length="257" mass="26754">MAGRINLNADIGEGFGLYEIGNDEAMMEIVASVNVACGMHAGDPTVMHRVVVKAKERGVSIGAHPGFSDLVGFGRRRIDMAAADLEYLIAYQIGALSAVAAYAGLKVTHVKPHGALHAMAAANPDYAMAIGRAIRAVDRDAIYLVTAGSEMEAAAQRLDLPLAREAFVDRVYDDDGALQSRAVAGAVITDAKVAAERCVRLVETGEIVSAGGKRIPLRFDSLCVHGDEPTAVAVAGACRSALEAAGIAVVALPDMLS</sequence>
<comment type="function">
    <text evidence="1">Catalyzes the cleavage of 5-oxoproline to form L-glutamate coupled to the hydrolysis of ATP to ADP and inorganic phosphate.</text>
</comment>
<dbReference type="GO" id="GO:0017168">
    <property type="term" value="F:5-oxoprolinase (ATP-hydrolyzing) activity"/>
    <property type="evidence" value="ECO:0007669"/>
    <property type="project" value="UniProtKB-UniRule"/>
</dbReference>